<feature type="domain" description="BTB" evidence="1">
    <location>
        <begin position="40"/>
        <end position="100"/>
    </location>
</feature>
<evidence type="ECO:0000313" key="3">
    <source>
        <dbReference type="Proteomes" id="UP000663853"/>
    </source>
</evidence>
<gene>
    <name evidence="2" type="ORF">RDB_LOCUS120655</name>
</gene>
<protein>
    <recommendedName>
        <fullName evidence="1">BTB domain-containing protein</fullName>
    </recommendedName>
</protein>
<sequence>MGVTTSIQLRPFSVNSTEWQERCYGGEKIMDHPEYYFPDGNIILIVDNTAFNLYRGILQRHSALFEDINESALIIYGNMKAETFAILYQFLFPKEIGVLPAVHAGQTQQWDPVIRGTNDLFIPGIRVYIVKKLAEDKTIVAAKAIDFLAWIQDRDKELEDLLLECIRIVVYRRSPLTHKEAVGLSGSRANLVAVARERIRSLFYNPNYWKAQIPNTLCRAPSRHCSDGVFLAMAKQMSISTKPINPGPGPATEPDLLQIAVDSMCALCSRKYAESVKQNIDLEIKKCLAEEVEASEFCQMA</sequence>
<dbReference type="AlphaFoldDB" id="A0A8H3D1Q6"/>
<name>A0A8H3D1Q6_9AGAM</name>
<dbReference type="InterPro" id="IPR000210">
    <property type="entry name" value="BTB/POZ_dom"/>
</dbReference>
<evidence type="ECO:0000259" key="1">
    <source>
        <dbReference type="PROSITE" id="PS50097"/>
    </source>
</evidence>
<dbReference type="PROSITE" id="PS50097">
    <property type="entry name" value="BTB"/>
    <property type="match status" value="1"/>
</dbReference>
<evidence type="ECO:0000313" key="2">
    <source>
        <dbReference type="EMBL" id="CAE6506616.1"/>
    </source>
</evidence>
<accession>A0A8H3D1Q6</accession>
<comment type="caution">
    <text evidence="2">The sequence shown here is derived from an EMBL/GenBank/DDBJ whole genome shotgun (WGS) entry which is preliminary data.</text>
</comment>
<organism evidence="2 3">
    <name type="scientific">Rhizoctonia solani</name>
    <dbReference type="NCBI Taxonomy" id="456999"/>
    <lineage>
        <taxon>Eukaryota</taxon>
        <taxon>Fungi</taxon>
        <taxon>Dikarya</taxon>
        <taxon>Basidiomycota</taxon>
        <taxon>Agaricomycotina</taxon>
        <taxon>Agaricomycetes</taxon>
        <taxon>Cantharellales</taxon>
        <taxon>Ceratobasidiaceae</taxon>
        <taxon>Rhizoctonia</taxon>
    </lineage>
</organism>
<proteinExistence type="predicted"/>
<reference evidence="2" key="1">
    <citation type="submission" date="2021-01" db="EMBL/GenBank/DDBJ databases">
        <authorList>
            <person name="Kaushik A."/>
        </authorList>
    </citation>
    <scope>NUCLEOTIDE SEQUENCE</scope>
    <source>
        <strain evidence="2">AG6-10EEA</strain>
    </source>
</reference>
<dbReference type="EMBL" id="CAJMXA010003605">
    <property type="protein sequence ID" value="CAE6506616.1"/>
    <property type="molecule type" value="Genomic_DNA"/>
</dbReference>
<dbReference type="Proteomes" id="UP000663853">
    <property type="component" value="Unassembled WGS sequence"/>
</dbReference>